<organism evidence="2 3">
    <name type="scientific">Suillus luteus UH-Slu-Lm8-n1</name>
    <dbReference type="NCBI Taxonomy" id="930992"/>
    <lineage>
        <taxon>Eukaryota</taxon>
        <taxon>Fungi</taxon>
        <taxon>Dikarya</taxon>
        <taxon>Basidiomycota</taxon>
        <taxon>Agaricomycotina</taxon>
        <taxon>Agaricomycetes</taxon>
        <taxon>Agaricomycetidae</taxon>
        <taxon>Boletales</taxon>
        <taxon>Suillineae</taxon>
        <taxon>Suillaceae</taxon>
        <taxon>Suillus</taxon>
    </lineage>
</organism>
<sequence>MSRPISKHRVHVPANSRRFFLFADRRMPLDSRDPGWTKPSALAEGSNMTRSPPDDPIAGN</sequence>
<feature type="region of interest" description="Disordered" evidence="1">
    <location>
        <begin position="28"/>
        <end position="60"/>
    </location>
</feature>
<evidence type="ECO:0000313" key="2">
    <source>
        <dbReference type="EMBL" id="KIK41350.1"/>
    </source>
</evidence>
<protein>
    <submittedName>
        <fullName evidence="2">Uncharacterized protein</fullName>
    </submittedName>
</protein>
<name>A0A0C9ZTV0_9AGAM</name>
<dbReference type="EMBL" id="KN835271">
    <property type="protein sequence ID" value="KIK41350.1"/>
    <property type="molecule type" value="Genomic_DNA"/>
</dbReference>
<gene>
    <name evidence="2" type="ORF">CY34DRAFT_806154</name>
</gene>
<reference evidence="3" key="2">
    <citation type="submission" date="2015-01" db="EMBL/GenBank/DDBJ databases">
        <title>Evolutionary Origins and Diversification of the Mycorrhizal Mutualists.</title>
        <authorList>
            <consortium name="DOE Joint Genome Institute"/>
            <consortium name="Mycorrhizal Genomics Consortium"/>
            <person name="Kohler A."/>
            <person name="Kuo A."/>
            <person name="Nagy L.G."/>
            <person name="Floudas D."/>
            <person name="Copeland A."/>
            <person name="Barry K.W."/>
            <person name="Cichocki N."/>
            <person name="Veneault-Fourrey C."/>
            <person name="LaButti K."/>
            <person name="Lindquist E.A."/>
            <person name="Lipzen A."/>
            <person name="Lundell T."/>
            <person name="Morin E."/>
            <person name="Murat C."/>
            <person name="Riley R."/>
            <person name="Ohm R."/>
            <person name="Sun H."/>
            <person name="Tunlid A."/>
            <person name="Henrissat B."/>
            <person name="Grigoriev I.V."/>
            <person name="Hibbett D.S."/>
            <person name="Martin F."/>
        </authorList>
    </citation>
    <scope>NUCLEOTIDE SEQUENCE [LARGE SCALE GENOMIC DNA]</scope>
    <source>
        <strain evidence="3">UH-Slu-Lm8-n1</strain>
    </source>
</reference>
<reference evidence="2 3" key="1">
    <citation type="submission" date="2014-04" db="EMBL/GenBank/DDBJ databases">
        <authorList>
            <consortium name="DOE Joint Genome Institute"/>
            <person name="Kuo A."/>
            <person name="Ruytinx J."/>
            <person name="Rineau F."/>
            <person name="Colpaert J."/>
            <person name="Kohler A."/>
            <person name="Nagy L.G."/>
            <person name="Floudas D."/>
            <person name="Copeland A."/>
            <person name="Barry K.W."/>
            <person name="Cichocki N."/>
            <person name="Veneault-Fourrey C."/>
            <person name="LaButti K."/>
            <person name="Lindquist E.A."/>
            <person name="Lipzen A."/>
            <person name="Lundell T."/>
            <person name="Morin E."/>
            <person name="Murat C."/>
            <person name="Sun H."/>
            <person name="Tunlid A."/>
            <person name="Henrissat B."/>
            <person name="Grigoriev I.V."/>
            <person name="Hibbett D.S."/>
            <person name="Martin F."/>
            <person name="Nordberg H.P."/>
            <person name="Cantor M.N."/>
            <person name="Hua S.X."/>
        </authorList>
    </citation>
    <scope>NUCLEOTIDE SEQUENCE [LARGE SCALE GENOMIC DNA]</scope>
    <source>
        <strain evidence="2 3">UH-Slu-Lm8-n1</strain>
    </source>
</reference>
<dbReference type="InParanoid" id="A0A0C9ZTV0"/>
<dbReference type="HOGENOM" id="CLU_2943338_0_0_1"/>
<dbReference type="AlphaFoldDB" id="A0A0C9ZTV0"/>
<dbReference type="Proteomes" id="UP000054485">
    <property type="component" value="Unassembled WGS sequence"/>
</dbReference>
<proteinExistence type="predicted"/>
<evidence type="ECO:0000256" key="1">
    <source>
        <dbReference type="SAM" id="MobiDB-lite"/>
    </source>
</evidence>
<keyword evidence="3" id="KW-1185">Reference proteome</keyword>
<evidence type="ECO:0000313" key="3">
    <source>
        <dbReference type="Proteomes" id="UP000054485"/>
    </source>
</evidence>
<accession>A0A0C9ZTV0</accession>